<keyword evidence="3" id="KW-0489">Methyltransferase</keyword>
<dbReference type="InterPro" id="IPR039753">
    <property type="entry name" value="RG7MT1"/>
</dbReference>
<dbReference type="GO" id="GO:0004482">
    <property type="term" value="F:mRNA 5'-cap (guanine-N7-)-methyltransferase activity"/>
    <property type="evidence" value="ECO:0007669"/>
    <property type="project" value="UniProtKB-EC"/>
</dbReference>
<dbReference type="OrthoDB" id="10248867at2759"/>
<dbReference type="Proteomes" id="UP000030653">
    <property type="component" value="Unassembled WGS sequence"/>
</dbReference>
<evidence type="ECO:0000256" key="12">
    <source>
        <dbReference type="SAM" id="MobiDB-lite"/>
    </source>
</evidence>
<dbReference type="GeneID" id="63689597"/>
<dbReference type="GO" id="GO:0003723">
    <property type="term" value="F:RNA binding"/>
    <property type="evidence" value="ECO:0007669"/>
    <property type="project" value="UniProtKB-KW"/>
</dbReference>
<evidence type="ECO:0000256" key="10">
    <source>
        <dbReference type="ARBA" id="ARBA00044712"/>
    </source>
</evidence>
<dbReference type="EC" id="2.1.1.56" evidence="2"/>
<keyword evidence="4" id="KW-0808">Transferase</keyword>
<dbReference type="PROSITE" id="PS51562">
    <property type="entry name" value="RNA_CAP0_MT"/>
    <property type="match status" value="1"/>
</dbReference>
<keyword evidence="7" id="KW-0506">mRNA capping</keyword>
<evidence type="ECO:0000256" key="3">
    <source>
        <dbReference type="ARBA" id="ARBA00022603"/>
    </source>
</evidence>
<feature type="non-terminal residue" evidence="14">
    <location>
        <position position="401"/>
    </location>
</feature>
<keyword evidence="7" id="KW-0507">mRNA processing</keyword>
<evidence type="ECO:0000313" key="14">
    <source>
        <dbReference type="EMBL" id="EJU05927.1"/>
    </source>
</evidence>
<feature type="domain" description="MRNA cap 0 methyltransferase" evidence="13">
    <location>
        <begin position="114"/>
        <end position="401"/>
    </location>
</feature>
<comment type="catalytic activity">
    <reaction evidence="10">
        <text>a 5'-end (5'-triphosphoguanosine)-ribonucleoside in mRNA + S-adenosyl-L-methionine = a 5'-end (N(7)-methyl 5'-triphosphoguanosine)-ribonucleoside in mRNA + S-adenosyl-L-homocysteine</text>
        <dbReference type="Rhea" id="RHEA:67008"/>
        <dbReference type="Rhea" id="RHEA-COMP:17166"/>
        <dbReference type="Rhea" id="RHEA-COMP:17167"/>
        <dbReference type="ChEBI" id="CHEBI:57856"/>
        <dbReference type="ChEBI" id="CHEBI:59789"/>
        <dbReference type="ChEBI" id="CHEBI:156461"/>
        <dbReference type="ChEBI" id="CHEBI:167617"/>
        <dbReference type="EC" id="2.1.1.56"/>
    </reaction>
</comment>
<dbReference type="Pfam" id="PF03291">
    <property type="entry name" value="mRNA_G-N7_MeTrfase"/>
    <property type="match status" value="1"/>
</dbReference>
<dbReference type="CDD" id="cd02440">
    <property type="entry name" value="AdoMet_MTases"/>
    <property type="match status" value="1"/>
</dbReference>
<dbReference type="SUPFAM" id="SSF53335">
    <property type="entry name" value="S-adenosyl-L-methionine-dependent methyltransferases"/>
    <property type="match status" value="1"/>
</dbReference>
<reference evidence="14 15" key="1">
    <citation type="journal article" date="2012" name="Science">
        <title>The Paleozoic origin of enzymatic lignin decomposition reconstructed from 31 fungal genomes.</title>
        <authorList>
            <person name="Floudas D."/>
            <person name="Binder M."/>
            <person name="Riley R."/>
            <person name="Barry K."/>
            <person name="Blanchette R.A."/>
            <person name="Henrissat B."/>
            <person name="Martinez A.T."/>
            <person name="Otillar R."/>
            <person name="Spatafora J.W."/>
            <person name="Yadav J.S."/>
            <person name="Aerts A."/>
            <person name="Benoit I."/>
            <person name="Boyd A."/>
            <person name="Carlson A."/>
            <person name="Copeland A."/>
            <person name="Coutinho P.M."/>
            <person name="de Vries R.P."/>
            <person name="Ferreira P."/>
            <person name="Findley K."/>
            <person name="Foster B."/>
            <person name="Gaskell J."/>
            <person name="Glotzer D."/>
            <person name="Gorecki P."/>
            <person name="Heitman J."/>
            <person name="Hesse C."/>
            <person name="Hori C."/>
            <person name="Igarashi K."/>
            <person name="Jurgens J.A."/>
            <person name="Kallen N."/>
            <person name="Kersten P."/>
            <person name="Kohler A."/>
            <person name="Kuees U."/>
            <person name="Kumar T.K.A."/>
            <person name="Kuo A."/>
            <person name="LaButti K."/>
            <person name="Larrondo L.F."/>
            <person name="Lindquist E."/>
            <person name="Ling A."/>
            <person name="Lombard V."/>
            <person name="Lucas S."/>
            <person name="Lundell T."/>
            <person name="Martin R."/>
            <person name="McLaughlin D.J."/>
            <person name="Morgenstern I."/>
            <person name="Morin E."/>
            <person name="Murat C."/>
            <person name="Nagy L.G."/>
            <person name="Nolan M."/>
            <person name="Ohm R.A."/>
            <person name="Patyshakuliyeva A."/>
            <person name="Rokas A."/>
            <person name="Ruiz-Duenas F.J."/>
            <person name="Sabat G."/>
            <person name="Salamov A."/>
            <person name="Samejima M."/>
            <person name="Schmutz J."/>
            <person name="Slot J.C."/>
            <person name="St John F."/>
            <person name="Stenlid J."/>
            <person name="Sun H."/>
            <person name="Sun S."/>
            <person name="Syed K."/>
            <person name="Tsang A."/>
            <person name="Wiebenga A."/>
            <person name="Young D."/>
            <person name="Pisabarro A."/>
            <person name="Eastwood D.C."/>
            <person name="Martin F."/>
            <person name="Cullen D."/>
            <person name="Grigoriev I.V."/>
            <person name="Hibbett D.S."/>
        </authorList>
    </citation>
    <scope>NUCLEOTIDE SEQUENCE [LARGE SCALE GENOMIC DNA]</scope>
    <source>
        <strain evidence="14 15">DJM-731 SS1</strain>
    </source>
</reference>
<dbReference type="AlphaFoldDB" id="M5GF30"/>
<dbReference type="OMA" id="LITGDCF"/>
<evidence type="ECO:0000256" key="2">
    <source>
        <dbReference type="ARBA" id="ARBA00011926"/>
    </source>
</evidence>
<dbReference type="EMBL" id="JH795856">
    <property type="protein sequence ID" value="EJU05927.1"/>
    <property type="molecule type" value="Genomic_DNA"/>
</dbReference>
<proteinExistence type="predicted"/>
<keyword evidence="15" id="KW-1185">Reference proteome</keyword>
<evidence type="ECO:0000256" key="8">
    <source>
        <dbReference type="ARBA" id="ARBA00032772"/>
    </source>
</evidence>
<evidence type="ECO:0000256" key="11">
    <source>
        <dbReference type="ARBA" id="ARBA00049739"/>
    </source>
</evidence>
<dbReference type="InterPro" id="IPR004971">
    <property type="entry name" value="mRNA_G-N7_MeTrfase_dom"/>
</dbReference>
<protein>
    <recommendedName>
        <fullName evidence="11">mRNA cap guanine-N(7) methyltransferase</fullName>
        <ecNumber evidence="2">2.1.1.56</ecNumber>
    </recommendedName>
    <alternativeName>
        <fullName evidence="8">mRNA (guanine-N(7))-methyltransferase</fullName>
    </alternativeName>
    <alternativeName>
        <fullName evidence="9">mRNA cap methyltransferase</fullName>
    </alternativeName>
</protein>
<sequence>SSRPSSSAPPHSFSLASPPLLPQQPPPPPQPSTSLYNPTKLHPNTPALLPITQHDLQLFTRSRNWLRKNVDRASLPPPTPVSLPPLASPGDDVSVVAGHYNARPEVGRTARRESPIIALKNFNNWVKSALIQKYGRSGGRGSRIRVLDIGCGKGGDLQKWSKNGVSEYVGLDIAEVSVRQAEERYLDMRQRRMTAYFQAMDCYRKSIRDLLPQDIFSTPFQTVTMQFCMHYAFYAEQSVRQMLENVSTNLATGGTFIGTIPNAEHILANLASSGELSFGNPAFRITFEERPPTPPAPSDPDQSSAFGHKYSFFLQDAVGGEDGGVPEYLVHWPNFARLAGEYGLVEEYRKDFADLLNEEQDHEVFGPLLRRMKVVDADGLSDMDEEQWEAASIYMAFAFRK</sequence>
<name>M5GF30_DACPD</name>
<evidence type="ECO:0000256" key="7">
    <source>
        <dbReference type="ARBA" id="ARBA00023042"/>
    </source>
</evidence>
<evidence type="ECO:0000256" key="4">
    <source>
        <dbReference type="ARBA" id="ARBA00022679"/>
    </source>
</evidence>
<organism evidence="14 15">
    <name type="scientific">Dacryopinax primogenitus (strain DJM 731)</name>
    <name type="common">Brown rot fungus</name>
    <dbReference type="NCBI Taxonomy" id="1858805"/>
    <lineage>
        <taxon>Eukaryota</taxon>
        <taxon>Fungi</taxon>
        <taxon>Dikarya</taxon>
        <taxon>Basidiomycota</taxon>
        <taxon>Agaricomycotina</taxon>
        <taxon>Dacrymycetes</taxon>
        <taxon>Dacrymycetales</taxon>
        <taxon>Dacrymycetaceae</taxon>
        <taxon>Dacryopinax</taxon>
    </lineage>
</organism>
<evidence type="ECO:0000259" key="13">
    <source>
        <dbReference type="PROSITE" id="PS51562"/>
    </source>
</evidence>
<evidence type="ECO:0000256" key="1">
    <source>
        <dbReference type="ARBA" id="ARBA00003378"/>
    </source>
</evidence>
<comment type="function">
    <text evidence="1">Responsible for methylating the 5'-cap structure of mRNAs.</text>
</comment>
<feature type="compositionally biased region" description="Low complexity" evidence="12">
    <location>
        <begin position="1"/>
        <end position="18"/>
    </location>
</feature>
<feature type="region of interest" description="Disordered" evidence="12">
    <location>
        <begin position="1"/>
        <end position="47"/>
    </location>
</feature>
<dbReference type="RefSeq" id="XP_040632821.1">
    <property type="nucleotide sequence ID" value="XM_040774535.1"/>
</dbReference>
<dbReference type="STRING" id="1858805.M5GF30"/>
<dbReference type="Gene3D" id="3.40.50.150">
    <property type="entry name" value="Vaccinia Virus protein VP39"/>
    <property type="match status" value="1"/>
</dbReference>
<dbReference type="HOGENOM" id="CLU_020346_4_1_1"/>
<feature type="compositionally biased region" description="Pro residues" evidence="12">
    <location>
        <begin position="19"/>
        <end position="31"/>
    </location>
</feature>
<evidence type="ECO:0000256" key="5">
    <source>
        <dbReference type="ARBA" id="ARBA00022691"/>
    </source>
</evidence>
<evidence type="ECO:0000256" key="6">
    <source>
        <dbReference type="ARBA" id="ARBA00022884"/>
    </source>
</evidence>
<dbReference type="InterPro" id="IPR029063">
    <property type="entry name" value="SAM-dependent_MTases_sf"/>
</dbReference>
<feature type="non-terminal residue" evidence="14">
    <location>
        <position position="1"/>
    </location>
</feature>
<dbReference type="PANTHER" id="PTHR12189:SF2">
    <property type="entry name" value="MRNA CAP GUANINE-N7 METHYLTRANSFERASE"/>
    <property type="match status" value="1"/>
</dbReference>
<accession>M5GF30</accession>
<dbReference type="PANTHER" id="PTHR12189">
    <property type="entry name" value="MRNA GUANINE-7- METHYLTRANSFERASE"/>
    <property type="match status" value="1"/>
</dbReference>
<evidence type="ECO:0000313" key="15">
    <source>
        <dbReference type="Proteomes" id="UP000030653"/>
    </source>
</evidence>
<gene>
    <name evidence="14" type="ORF">DACRYDRAFT_43262</name>
</gene>
<dbReference type="GO" id="GO:0005634">
    <property type="term" value="C:nucleus"/>
    <property type="evidence" value="ECO:0007669"/>
    <property type="project" value="TreeGrafter"/>
</dbReference>
<evidence type="ECO:0000256" key="9">
    <source>
        <dbReference type="ARBA" id="ARBA00033387"/>
    </source>
</evidence>
<keyword evidence="5" id="KW-0949">S-adenosyl-L-methionine</keyword>
<keyword evidence="6" id="KW-0694">RNA-binding</keyword>